<sequence length="74" mass="8734">MEIVLILYQKLRQILYNHKCIIWLVTEEESPLTFSVQILADYCVLFDAVLNQVAFAPRVAKSKDMEWIECWKEG</sequence>
<evidence type="ECO:0000313" key="1">
    <source>
        <dbReference type="EMBL" id="CAK5054149.1"/>
    </source>
</evidence>
<name>A0ACB0YNE0_MELEN</name>
<comment type="caution">
    <text evidence="1">The sequence shown here is derived from an EMBL/GenBank/DDBJ whole genome shotgun (WGS) entry which is preliminary data.</text>
</comment>
<proteinExistence type="predicted"/>
<organism evidence="1 2">
    <name type="scientific">Meloidogyne enterolobii</name>
    <name type="common">Root-knot nematode worm</name>
    <name type="synonym">Meloidogyne mayaguensis</name>
    <dbReference type="NCBI Taxonomy" id="390850"/>
    <lineage>
        <taxon>Eukaryota</taxon>
        <taxon>Metazoa</taxon>
        <taxon>Ecdysozoa</taxon>
        <taxon>Nematoda</taxon>
        <taxon>Chromadorea</taxon>
        <taxon>Rhabditida</taxon>
        <taxon>Tylenchina</taxon>
        <taxon>Tylenchomorpha</taxon>
        <taxon>Tylenchoidea</taxon>
        <taxon>Meloidogynidae</taxon>
        <taxon>Meloidogyninae</taxon>
        <taxon>Meloidogyne</taxon>
    </lineage>
</organism>
<protein>
    <submittedName>
        <fullName evidence="1">Uncharacterized protein</fullName>
    </submittedName>
</protein>
<reference evidence="1" key="1">
    <citation type="submission" date="2023-11" db="EMBL/GenBank/DDBJ databases">
        <authorList>
            <person name="Poullet M."/>
        </authorList>
    </citation>
    <scope>NUCLEOTIDE SEQUENCE</scope>
    <source>
        <strain evidence="1">E1834</strain>
    </source>
</reference>
<evidence type="ECO:0000313" key="2">
    <source>
        <dbReference type="Proteomes" id="UP001497535"/>
    </source>
</evidence>
<dbReference type="EMBL" id="CAVMJV010000015">
    <property type="protein sequence ID" value="CAK5054149.1"/>
    <property type="molecule type" value="Genomic_DNA"/>
</dbReference>
<keyword evidence="2" id="KW-1185">Reference proteome</keyword>
<gene>
    <name evidence="1" type="ORF">MENTE1834_LOCUS14328</name>
</gene>
<dbReference type="Proteomes" id="UP001497535">
    <property type="component" value="Unassembled WGS sequence"/>
</dbReference>
<accession>A0ACB0YNE0</accession>